<feature type="compositionally biased region" description="Polar residues" evidence="1">
    <location>
        <begin position="1"/>
        <end position="10"/>
    </location>
</feature>
<evidence type="ECO:0000313" key="2">
    <source>
        <dbReference type="EMBL" id="PIS07097.1"/>
    </source>
</evidence>
<feature type="compositionally biased region" description="Basic and acidic residues" evidence="1">
    <location>
        <begin position="11"/>
        <end position="20"/>
    </location>
</feature>
<sequence length="205" mass="23222">MVIEGIQQSDQNHRETEEKKVADVDQWIKDGSATVTRGDDGVLFVISKRYQWCTGQWKDSARDRDDPSLIQDPATCADNALTWMALHYASKQAKVVPGRCAISCSSVSRYRDIKELNAEDIAQARVISSTSHHKLDVRLDQQNGLLIVETSSAQNEMYLNIGTPFGTWRSMREARCAAWRRAPTNTAVHTERFTLKMTFSMRPTQ</sequence>
<organism evidence="2 3">
    <name type="scientific">Candidatus Berkelbacteria bacterium CG10_big_fil_rev_8_21_14_0_10_43_14</name>
    <dbReference type="NCBI Taxonomy" id="1974515"/>
    <lineage>
        <taxon>Bacteria</taxon>
        <taxon>Candidatus Berkelbacteria</taxon>
    </lineage>
</organism>
<dbReference type="EMBL" id="PEZX01000017">
    <property type="protein sequence ID" value="PIS07097.1"/>
    <property type="molecule type" value="Genomic_DNA"/>
</dbReference>
<dbReference type="Proteomes" id="UP000231162">
    <property type="component" value="Unassembled WGS sequence"/>
</dbReference>
<name>A0A2M6R9C2_9BACT</name>
<evidence type="ECO:0000313" key="3">
    <source>
        <dbReference type="Proteomes" id="UP000231162"/>
    </source>
</evidence>
<dbReference type="AlphaFoldDB" id="A0A2M6R9C2"/>
<feature type="region of interest" description="Disordered" evidence="1">
    <location>
        <begin position="1"/>
        <end position="20"/>
    </location>
</feature>
<protein>
    <submittedName>
        <fullName evidence="2">Uncharacterized protein</fullName>
    </submittedName>
</protein>
<accession>A0A2M6R9C2</accession>
<proteinExistence type="predicted"/>
<evidence type="ECO:0000256" key="1">
    <source>
        <dbReference type="SAM" id="MobiDB-lite"/>
    </source>
</evidence>
<comment type="caution">
    <text evidence="2">The sequence shown here is derived from an EMBL/GenBank/DDBJ whole genome shotgun (WGS) entry which is preliminary data.</text>
</comment>
<reference evidence="3" key="1">
    <citation type="submission" date="2017-09" db="EMBL/GenBank/DDBJ databases">
        <title>Depth-based differentiation of microbial function through sediment-hosted aquifers and enrichment of novel symbionts in the deep terrestrial subsurface.</title>
        <authorList>
            <person name="Probst A.J."/>
            <person name="Ladd B."/>
            <person name="Jarett J.K."/>
            <person name="Geller-Mcgrath D.E."/>
            <person name="Sieber C.M.K."/>
            <person name="Emerson J.B."/>
            <person name="Anantharaman K."/>
            <person name="Thomas B.C."/>
            <person name="Malmstrom R."/>
            <person name="Stieglmeier M."/>
            <person name="Klingl A."/>
            <person name="Woyke T."/>
            <person name="Ryan C.M."/>
            <person name="Banfield J.F."/>
        </authorList>
    </citation>
    <scope>NUCLEOTIDE SEQUENCE [LARGE SCALE GENOMIC DNA]</scope>
</reference>
<gene>
    <name evidence="2" type="ORF">COT79_01150</name>
</gene>